<evidence type="ECO:0000313" key="3">
    <source>
        <dbReference type="Proteomes" id="UP000501237"/>
    </source>
</evidence>
<accession>A0A679GGC4</accession>
<gene>
    <name evidence="2" type="ORF">PtoMrB4_41430</name>
</gene>
<dbReference type="GeneID" id="57399360"/>
<evidence type="ECO:0000313" key="2">
    <source>
        <dbReference type="EMBL" id="BCA30166.1"/>
    </source>
</evidence>
<dbReference type="KEGG" id="poj:PtoMrB4_41430"/>
<protein>
    <recommendedName>
        <fullName evidence="1">DUF4224 domain-containing protein</fullName>
    </recommendedName>
</protein>
<feature type="domain" description="DUF4224" evidence="1">
    <location>
        <begin position="42"/>
        <end position="85"/>
    </location>
</feature>
<name>A0A679GGC4_9GAMM</name>
<dbReference type="AlphaFoldDB" id="A0A679GGC4"/>
<dbReference type="RefSeq" id="WP_232060746.1">
    <property type="nucleotide sequence ID" value="NZ_AP022642.1"/>
</dbReference>
<sequence>MPDQRIADLLERLCESVESLSKAIRSTGKQAAPFDGEIFREILTEEEVASLTGLKSRSRQIRWLRENGWIHESAAGGRPLVGRLYLKQKLGGRVGPDQKAPAPTWTLDLSKIK</sequence>
<dbReference type="EMBL" id="AP022642">
    <property type="protein sequence ID" value="BCA30166.1"/>
    <property type="molecule type" value="Genomic_DNA"/>
</dbReference>
<dbReference type="Proteomes" id="UP000501237">
    <property type="component" value="Chromosome"/>
</dbReference>
<evidence type="ECO:0000259" key="1">
    <source>
        <dbReference type="Pfam" id="PF13986"/>
    </source>
</evidence>
<reference evidence="2 3" key="1">
    <citation type="journal article" date="2020" name="Microbiol. Resour. Announc.">
        <title>Complete genome sequence of Pseudomonas otitidis strain MrB4, isolated from Lake Biwa in Japan.</title>
        <authorList>
            <person name="Miyazaki K."/>
            <person name="Hase E."/>
            <person name="Maruya T."/>
        </authorList>
    </citation>
    <scope>NUCLEOTIDE SEQUENCE [LARGE SCALE GENOMIC DNA]</scope>
    <source>
        <strain evidence="2 3">MrB4</strain>
    </source>
</reference>
<proteinExistence type="predicted"/>
<dbReference type="Pfam" id="PF13986">
    <property type="entry name" value="DUF4224"/>
    <property type="match status" value="1"/>
</dbReference>
<dbReference type="InterPro" id="IPR025319">
    <property type="entry name" value="DUF4224"/>
</dbReference>
<organism evidence="2 3">
    <name type="scientific">Metapseudomonas otitidis</name>
    <dbReference type="NCBI Taxonomy" id="319939"/>
    <lineage>
        <taxon>Bacteria</taxon>
        <taxon>Pseudomonadati</taxon>
        <taxon>Pseudomonadota</taxon>
        <taxon>Gammaproteobacteria</taxon>
        <taxon>Pseudomonadales</taxon>
        <taxon>Pseudomonadaceae</taxon>
        <taxon>Metapseudomonas</taxon>
    </lineage>
</organism>